<organism evidence="2 3">
    <name type="scientific">Inmirania thermothiophila</name>
    <dbReference type="NCBI Taxonomy" id="1750597"/>
    <lineage>
        <taxon>Bacteria</taxon>
        <taxon>Pseudomonadati</taxon>
        <taxon>Pseudomonadota</taxon>
        <taxon>Gammaproteobacteria</taxon>
        <taxon>Chromatiales</taxon>
        <taxon>Ectothiorhodospiraceae</taxon>
        <taxon>Inmirania</taxon>
    </lineage>
</organism>
<protein>
    <submittedName>
        <fullName evidence="2">Quinol monooxygenase YgiN</fullName>
    </submittedName>
</protein>
<evidence type="ECO:0000259" key="1">
    <source>
        <dbReference type="Pfam" id="PF03992"/>
    </source>
</evidence>
<keyword evidence="3" id="KW-1185">Reference proteome</keyword>
<dbReference type="Pfam" id="PF03992">
    <property type="entry name" value="ABM"/>
    <property type="match status" value="1"/>
</dbReference>
<dbReference type="SUPFAM" id="SSF54909">
    <property type="entry name" value="Dimeric alpha+beta barrel"/>
    <property type="match status" value="1"/>
</dbReference>
<proteinExistence type="predicted"/>
<name>A0A3N1YAC5_9GAMM</name>
<sequence>MIHRLLRYRVRADAVCSVEDAVTRLLEAVRREEPGTFYRVYRLGDGREYLHIMGFPDEAADRRHQQADYTHAFADTLYDCWESPAETVELELLGENG</sequence>
<gene>
    <name evidence="2" type="ORF">EDC57_0480</name>
</gene>
<dbReference type="GO" id="GO:0004497">
    <property type="term" value="F:monooxygenase activity"/>
    <property type="evidence" value="ECO:0007669"/>
    <property type="project" value="UniProtKB-KW"/>
</dbReference>
<dbReference type="Gene3D" id="3.30.70.100">
    <property type="match status" value="1"/>
</dbReference>
<dbReference type="Proteomes" id="UP000276634">
    <property type="component" value="Unassembled WGS sequence"/>
</dbReference>
<dbReference type="RefSeq" id="WP_123399887.1">
    <property type="nucleotide sequence ID" value="NZ_RJVI01000001.1"/>
</dbReference>
<dbReference type="OrthoDB" id="9812192at2"/>
<feature type="domain" description="ABM" evidence="1">
    <location>
        <begin position="1"/>
        <end position="74"/>
    </location>
</feature>
<accession>A0A3N1YAC5</accession>
<dbReference type="EMBL" id="RJVI01000001">
    <property type="protein sequence ID" value="ROR34582.1"/>
    <property type="molecule type" value="Genomic_DNA"/>
</dbReference>
<keyword evidence="2" id="KW-0503">Monooxygenase</keyword>
<dbReference type="AlphaFoldDB" id="A0A3N1YAC5"/>
<dbReference type="InterPro" id="IPR011008">
    <property type="entry name" value="Dimeric_a/b-barrel"/>
</dbReference>
<evidence type="ECO:0000313" key="2">
    <source>
        <dbReference type="EMBL" id="ROR34582.1"/>
    </source>
</evidence>
<keyword evidence="2" id="KW-0560">Oxidoreductase</keyword>
<dbReference type="InterPro" id="IPR007138">
    <property type="entry name" value="ABM_dom"/>
</dbReference>
<evidence type="ECO:0000313" key="3">
    <source>
        <dbReference type="Proteomes" id="UP000276634"/>
    </source>
</evidence>
<reference evidence="2 3" key="1">
    <citation type="submission" date="2018-11" db="EMBL/GenBank/DDBJ databases">
        <title>Genomic Encyclopedia of Type Strains, Phase IV (KMG-IV): sequencing the most valuable type-strain genomes for metagenomic binning, comparative biology and taxonomic classification.</title>
        <authorList>
            <person name="Goeker M."/>
        </authorList>
    </citation>
    <scope>NUCLEOTIDE SEQUENCE [LARGE SCALE GENOMIC DNA]</scope>
    <source>
        <strain evidence="2 3">DSM 100275</strain>
    </source>
</reference>
<comment type="caution">
    <text evidence="2">The sequence shown here is derived from an EMBL/GenBank/DDBJ whole genome shotgun (WGS) entry which is preliminary data.</text>
</comment>